<gene>
    <name evidence="8" type="ORF">S01H4_04100</name>
</gene>
<dbReference type="PANTHER" id="PTHR30038">
    <property type="entry name" value="ALDEHYDE FERREDOXIN OXIDOREDUCTASE"/>
    <property type="match status" value="1"/>
</dbReference>
<sequence length="359" mass="39752">MPYGYTGNILHVDLSFKKHWIEHLPENFYRTYWGGKALALYYMLKEMKPHTDPLSPDNLLIFAPSVITGTPAPAIPRYTVCAKSPLTGAEGEAEAGGWWGPELKKASFDAIIIKGSSKTPVYLWIKDGKVEIKDAAHLWGKDTGETQKIIKNELADDKIRIAQIGPAGENLVRFANIVNELKHFNGRNGLGAVMGSKKLKAIAVRGTKPIELYNKERVSQITKEITKRVMDNPLSRGLRELGTPAVVRGFYEAGCLPSYNWTTGYFKEGENLTAETYNKTILKGTKGCYACPIRCKRVVEINEPELKVDPAYGGPEYETIASLGSLCGISDLKYIAKANELLKTPLMDKSLGLNIILDE</sequence>
<proteinExistence type="inferred from homology"/>
<evidence type="ECO:0000256" key="5">
    <source>
        <dbReference type="ARBA" id="ARBA00023004"/>
    </source>
</evidence>
<evidence type="ECO:0000259" key="7">
    <source>
        <dbReference type="SMART" id="SM00790"/>
    </source>
</evidence>
<dbReference type="InterPro" id="IPR013984">
    <property type="entry name" value="Ald_Fedxn_OxRdtase_dom2"/>
</dbReference>
<comment type="similarity">
    <text evidence="2">Belongs to the AOR/FOR family.</text>
</comment>
<evidence type="ECO:0000256" key="4">
    <source>
        <dbReference type="ARBA" id="ARBA00022723"/>
    </source>
</evidence>
<keyword evidence="6" id="KW-0411">Iron-sulfur</keyword>
<keyword evidence="3" id="KW-0004">4Fe-4S</keyword>
<dbReference type="GO" id="GO:0009055">
    <property type="term" value="F:electron transfer activity"/>
    <property type="evidence" value="ECO:0007669"/>
    <property type="project" value="InterPro"/>
</dbReference>
<dbReference type="GO" id="GO:0046872">
    <property type="term" value="F:metal ion binding"/>
    <property type="evidence" value="ECO:0007669"/>
    <property type="project" value="UniProtKB-KW"/>
</dbReference>
<keyword evidence="4" id="KW-0479">Metal-binding</keyword>
<dbReference type="InterPro" id="IPR013983">
    <property type="entry name" value="Ald_Fedxn_OxRdtase_N"/>
</dbReference>
<dbReference type="GO" id="GO:0051539">
    <property type="term" value="F:4 iron, 4 sulfur cluster binding"/>
    <property type="evidence" value="ECO:0007669"/>
    <property type="project" value="UniProtKB-KW"/>
</dbReference>
<comment type="caution">
    <text evidence="8">The sequence shown here is derived from an EMBL/GenBank/DDBJ whole genome shotgun (WGS) entry which is preliminary data.</text>
</comment>
<accession>X0ZUF3</accession>
<dbReference type="SMART" id="SM00790">
    <property type="entry name" value="AFOR_N"/>
    <property type="match status" value="1"/>
</dbReference>
<protein>
    <recommendedName>
        <fullName evidence="7">Aldehyde ferredoxin oxidoreductase N-terminal domain-containing protein</fullName>
    </recommendedName>
</protein>
<organism evidence="8">
    <name type="scientific">marine sediment metagenome</name>
    <dbReference type="NCBI Taxonomy" id="412755"/>
    <lineage>
        <taxon>unclassified sequences</taxon>
        <taxon>metagenomes</taxon>
        <taxon>ecological metagenomes</taxon>
    </lineage>
</organism>
<dbReference type="Gene3D" id="3.60.9.10">
    <property type="entry name" value="Aldehyde ferredoxin oxidoreductase, N-terminal domain"/>
    <property type="match status" value="1"/>
</dbReference>
<evidence type="ECO:0000256" key="2">
    <source>
        <dbReference type="ARBA" id="ARBA00011032"/>
    </source>
</evidence>
<dbReference type="GO" id="GO:0016625">
    <property type="term" value="F:oxidoreductase activity, acting on the aldehyde or oxo group of donors, iron-sulfur protein as acceptor"/>
    <property type="evidence" value="ECO:0007669"/>
    <property type="project" value="InterPro"/>
</dbReference>
<dbReference type="SUPFAM" id="SSF56228">
    <property type="entry name" value="Aldehyde ferredoxin oxidoreductase, N-terminal domain"/>
    <property type="match status" value="1"/>
</dbReference>
<dbReference type="EMBL" id="BART01001068">
    <property type="protein sequence ID" value="GAG61607.1"/>
    <property type="molecule type" value="Genomic_DNA"/>
</dbReference>
<dbReference type="Pfam" id="PF01314">
    <property type="entry name" value="AFOR_C"/>
    <property type="match status" value="1"/>
</dbReference>
<feature type="domain" description="Aldehyde ferredoxin oxidoreductase N-terminal" evidence="7">
    <location>
        <begin position="5"/>
        <end position="208"/>
    </location>
</feature>
<dbReference type="SUPFAM" id="SSF48310">
    <property type="entry name" value="Aldehyde ferredoxin oxidoreductase, C-terminal domains"/>
    <property type="match status" value="1"/>
</dbReference>
<dbReference type="InterPro" id="IPR036503">
    <property type="entry name" value="Ald_Fedxn_OxRdtase_N_sf"/>
</dbReference>
<dbReference type="InterPro" id="IPR036021">
    <property type="entry name" value="Tungsten_al_ferr_oxy-like_C"/>
</dbReference>
<dbReference type="PANTHER" id="PTHR30038:SF0">
    <property type="entry name" value="TUNGSTEN-CONTAINING ALDEHYDE FERREDOXIN OXIDOREDUCTASE"/>
    <property type="match status" value="1"/>
</dbReference>
<dbReference type="Pfam" id="PF02730">
    <property type="entry name" value="AFOR_N"/>
    <property type="match status" value="1"/>
</dbReference>
<comment type="cofactor">
    <cofactor evidence="1">
        <name>[4Fe-4S] cluster</name>
        <dbReference type="ChEBI" id="CHEBI:49883"/>
    </cofactor>
</comment>
<evidence type="ECO:0000256" key="1">
    <source>
        <dbReference type="ARBA" id="ARBA00001966"/>
    </source>
</evidence>
<evidence type="ECO:0000256" key="6">
    <source>
        <dbReference type="ARBA" id="ARBA00023014"/>
    </source>
</evidence>
<evidence type="ECO:0000313" key="8">
    <source>
        <dbReference type="EMBL" id="GAG61607.1"/>
    </source>
</evidence>
<dbReference type="Gene3D" id="1.10.569.10">
    <property type="entry name" value="Aldehyde Ferredoxin Oxidoreductase Protein, subunit A, domain 2"/>
    <property type="match status" value="1"/>
</dbReference>
<dbReference type="InterPro" id="IPR051919">
    <property type="entry name" value="W-dependent_AOR"/>
</dbReference>
<dbReference type="AlphaFoldDB" id="X0ZUF3"/>
<reference evidence="8" key="1">
    <citation type="journal article" date="2014" name="Front. Microbiol.">
        <title>High frequency of phylogenetically diverse reductive dehalogenase-homologous genes in deep subseafloor sedimentary metagenomes.</title>
        <authorList>
            <person name="Kawai M."/>
            <person name="Futagami T."/>
            <person name="Toyoda A."/>
            <person name="Takaki Y."/>
            <person name="Nishi S."/>
            <person name="Hori S."/>
            <person name="Arai W."/>
            <person name="Tsubouchi T."/>
            <person name="Morono Y."/>
            <person name="Uchiyama I."/>
            <person name="Ito T."/>
            <person name="Fujiyama A."/>
            <person name="Inagaki F."/>
            <person name="Takami H."/>
        </authorList>
    </citation>
    <scope>NUCLEOTIDE SEQUENCE</scope>
    <source>
        <strain evidence="8">Expedition CK06-06</strain>
    </source>
</reference>
<keyword evidence="5" id="KW-0408">Iron</keyword>
<dbReference type="InterPro" id="IPR001203">
    <property type="entry name" value="OxRdtase_Ald_Fedxn_C"/>
</dbReference>
<evidence type="ECO:0000256" key="3">
    <source>
        <dbReference type="ARBA" id="ARBA00022485"/>
    </source>
</evidence>
<name>X0ZUF3_9ZZZZ</name>